<dbReference type="Proteomes" id="UP000827092">
    <property type="component" value="Unassembled WGS sequence"/>
</dbReference>
<dbReference type="AlphaFoldDB" id="A0AAV6UEZ1"/>
<dbReference type="EMBL" id="JAFNEN010000440">
    <property type="protein sequence ID" value="KAG8182932.1"/>
    <property type="molecule type" value="Genomic_DNA"/>
</dbReference>
<name>A0AAV6UEZ1_9ARAC</name>
<comment type="caution">
    <text evidence="1">The sequence shown here is derived from an EMBL/GenBank/DDBJ whole genome shotgun (WGS) entry which is preliminary data.</text>
</comment>
<evidence type="ECO:0000313" key="2">
    <source>
        <dbReference type="Proteomes" id="UP000827092"/>
    </source>
</evidence>
<gene>
    <name evidence="1" type="ORF">JTE90_010563</name>
</gene>
<keyword evidence="2" id="KW-1185">Reference proteome</keyword>
<accession>A0AAV6UEZ1</accession>
<protein>
    <submittedName>
        <fullName evidence="1">Uncharacterized protein</fullName>
    </submittedName>
</protein>
<proteinExistence type="predicted"/>
<sequence length="169" mass="19088">MNECRGNDKKVRVDGLSETVDVIQEFDVDTVKVKKVAKKLIAKNLQAKLEQCVLSASGETYIKELCFPCTSSENDINRQCVSSASGEFNSIKELCVPSTSVETDIKELCVPFPSYETSEEKTKLKKSNNEQGGDVQKVPVYNWKETAYVFRKLKMTLRRPIKPPLGFRK</sequence>
<organism evidence="1 2">
    <name type="scientific">Oedothorax gibbosus</name>
    <dbReference type="NCBI Taxonomy" id="931172"/>
    <lineage>
        <taxon>Eukaryota</taxon>
        <taxon>Metazoa</taxon>
        <taxon>Ecdysozoa</taxon>
        <taxon>Arthropoda</taxon>
        <taxon>Chelicerata</taxon>
        <taxon>Arachnida</taxon>
        <taxon>Araneae</taxon>
        <taxon>Araneomorphae</taxon>
        <taxon>Entelegynae</taxon>
        <taxon>Araneoidea</taxon>
        <taxon>Linyphiidae</taxon>
        <taxon>Erigoninae</taxon>
        <taxon>Oedothorax</taxon>
    </lineage>
</organism>
<evidence type="ECO:0000313" key="1">
    <source>
        <dbReference type="EMBL" id="KAG8182932.1"/>
    </source>
</evidence>
<reference evidence="1 2" key="1">
    <citation type="journal article" date="2022" name="Nat. Ecol. Evol.">
        <title>A masculinizing supergene underlies an exaggerated male reproductive morph in a spider.</title>
        <authorList>
            <person name="Hendrickx F."/>
            <person name="De Corte Z."/>
            <person name="Sonet G."/>
            <person name="Van Belleghem S.M."/>
            <person name="Kostlbacher S."/>
            <person name="Vangestel C."/>
        </authorList>
    </citation>
    <scope>NUCLEOTIDE SEQUENCE [LARGE SCALE GENOMIC DNA]</scope>
    <source>
        <strain evidence="1">W744_W776</strain>
    </source>
</reference>